<dbReference type="RefSeq" id="WP_003648794.1">
    <property type="nucleotide sequence ID" value="NZ_CP040500.1"/>
</dbReference>
<name>A0AA86ZTC3_9LACO</name>
<gene>
    <name evidence="1" type="ORF">HMPREF0514_10591</name>
</gene>
<sequence>MQELKKGLATIRKYTKENNLKICNDLWQFNIGLNIEKLGLTKYGILAYKILK</sequence>
<proteinExistence type="predicted"/>
<evidence type="ECO:0000313" key="1">
    <source>
        <dbReference type="EMBL" id="EFJ70147.1"/>
    </source>
</evidence>
<dbReference type="Proteomes" id="UP000003672">
    <property type="component" value="Unassembled WGS sequence"/>
</dbReference>
<evidence type="ECO:0000313" key="2">
    <source>
        <dbReference type="Proteomes" id="UP000003672"/>
    </source>
</evidence>
<accession>A0AA86ZTC3</accession>
<dbReference type="AlphaFoldDB" id="A0AA86ZTC3"/>
<dbReference type="EMBL" id="ACGO02000001">
    <property type="protein sequence ID" value="EFJ70147.1"/>
    <property type="molecule type" value="Genomic_DNA"/>
</dbReference>
<reference evidence="1 2" key="1">
    <citation type="submission" date="2010-06" db="EMBL/GenBank/DDBJ databases">
        <authorList>
            <person name="Muzny D."/>
            <person name="Qin X."/>
            <person name="Buhay C."/>
            <person name="Dugan-Rocha S."/>
            <person name="Ding Y."/>
            <person name="Chen G."/>
            <person name="Hawes A."/>
            <person name="Holder M."/>
            <person name="Jhangiani S."/>
            <person name="Johnson A."/>
            <person name="Khan Z."/>
            <person name="Li Z."/>
            <person name="Liu W."/>
            <person name="Liu X."/>
            <person name="Perez L."/>
            <person name="Shen H."/>
            <person name="Wang Q."/>
            <person name="Watt J."/>
            <person name="Xi L."/>
            <person name="Xin Y."/>
            <person name="Zhou J."/>
            <person name="Deng J."/>
            <person name="Jiang H."/>
            <person name="Liu Y."/>
            <person name="Qu J."/>
            <person name="Song X.-Z."/>
            <person name="Zhang L."/>
            <person name="Villasana D."/>
            <person name="Johnson A."/>
            <person name="Liu J."/>
            <person name="Liyanage D."/>
            <person name="Lorensuhewa L."/>
            <person name="Robinson T."/>
            <person name="Song A."/>
            <person name="Song B.-B."/>
            <person name="Dinh H."/>
            <person name="Thornton R."/>
            <person name="Coyle M."/>
            <person name="Francisco L."/>
            <person name="Jackson L."/>
            <person name="Javaid M."/>
            <person name="Korchina V."/>
            <person name="Kovar C."/>
            <person name="Mata R."/>
            <person name="Mathew T."/>
            <person name="Ngo R."/>
            <person name="Nguyen L."/>
            <person name="Nguyen N."/>
            <person name="Okwuonu G."/>
            <person name="Ongeri F."/>
            <person name="Pham C."/>
            <person name="Simmons D."/>
            <person name="Wilczek-Boney K."/>
            <person name="Hale W."/>
            <person name="Jakkamsetti A."/>
            <person name="Pham P."/>
            <person name="Ruth R."/>
            <person name="San Lucas F."/>
            <person name="Warren J."/>
            <person name="Zhang J."/>
            <person name="Zhao Z."/>
            <person name="Zhou C."/>
            <person name="Zhu D."/>
            <person name="Lee S."/>
            <person name="Bess C."/>
            <person name="Blankenburg K."/>
            <person name="Forbes L."/>
            <person name="Fu Q."/>
            <person name="Gubbala S."/>
            <person name="Hirani K."/>
            <person name="Jayaseelan J.C."/>
            <person name="Lara F."/>
            <person name="Munidasa M."/>
            <person name="Palculict T."/>
            <person name="Patil S."/>
            <person name="Pu L.-L."/>
            <person name="Saada N."/>
            <person name="Tang L."/>
            <person name="Weissenberger G."/>
            <person name="Zhu Y."/>
            <person name="Hemphill L."/>
            <person name="Shang Y."/>
            <person name="Youmans B."/>
            <person name="Ayvaz T."/>
            <person name="Ross M."/>
            <person name="Santibanez J."/>
            <person name="Aqrawi P."/>
            <person name="Gross S."/>
            <person name="Joshi V."/>
            <person name="Fowler G."/>
            <person name="Nazareth L."/>
            <person name="Reid J."/>
            <person name="Worley K."/>
            <person name="Petrosino J."/>
            <person name="Highlander S."/>
            <person name="Gibbs R."/>
        </authorList>
    </citation>
    <scope>NUCLEOTIDE SEQUENCE [LARGE SCALE GENOMIC DNA]</scope>
    <source>
        <strain evidence="1 2">JV-V03</strain>
    </source>
</reference>
<protein>
    <submittedName>
        <fullName evidence="1">Uncharacterized protein</fullName>
    </submittedName>
</protein>
<comment type="caution">
    <text evidence="1">The sequence shown here is derived from an EMBL/GenBank/DDBJ whole genome shotgun (WGS) entry which is preliminary data.</text>
</comment>
<organism evidence="1 2">
    <name type="scientific">Lactobacillus paragasseri JV-V03</name>
    <dbReference type="NCBI Taxonomy" id="525326"/>
    <lineage>
        <taxon>Bacteria</taxon>
        <taxon>Bacillati</taxon>
        <taxon>Bacillota</taxon>
        <taxon>Bacilli</taxon>
        <taxon>Lactobacillales</taxon>
        <taxon>Lactobacillaceae</taxon>
        <taxon>Lactobacillus</taxon>
    </lineage>
</organism>